<evidence type="ECO:0000313" key="2">
    <source>
        <dbReference type="EMBL" id="QJA68902.1"/>
    </source>
</evidence>
<dbReference type="AlphaFoldDB" id="A0A6M3JII5"/>
<protein>
    <submittedName>
        <fullName evidence="2">Uncharacterized protein</fullName>
    </submittedName>
</protein>
<organism evidence="2">
    <name type="scientific">viral metagenome</name>
    <dbReference type="NCBI Taxonomy" id="1070528"/>
    <lineage>
        <taxon>unclassified sequences</taxon>
        <taxon>metagenomes</taxon>
        <taxon>organismal metagenomes</taxon>
    </lineage>
</organism>
<dbReference type="EMBL" id="MT141659">
    <property type="protein sequence ID" value="QJA68902.1"/>
    <property type="molecule type" value="Genomic_DNA"/>
</dbReference>
<feature type="compositionally biased region" description="Basic and acidic residues" evidence="1">
    <location>
        <begin position="1"/>
        <end position="14"/>
    </location>
</feature>
<feature type="compositionally biased region" description="Basic residues" evidence="1">
    <location>
        <begin position="20"/>
        <end position="35"/>
    </location>
</feature>
<feature type="region of interest" description="Disordered" evidence="1">
    <location>
        <begin position="1"/>
        <end position="36"/>
    </location>
</feature>
<name>A0A6M3JII5_9ZZZZ</name>
<proteinExistence type="predicted"/>
<evidence type="ECO:0000256" key="1">
    <source>
        <dbReference type="SAM" id="MobiDB-lite"/>
    </source>
</evidence>
<sequence length="110" mass="13140">MPKDSWKRANDRAKYGPVRYSKRPKQKQRKRRIPKNFRNPAKYIFLVNIGTPALVIAPNGAEVEMQTRKTLRFGKPAKRHLRNGHHTFHRRGFHLIVADEYVRRDTMTYR</sequence>
<reference evidence="2" key="1">
    <citation type="submission" date="2020-03" db="EMBL/GenBank/DDBJ databases">
        <title>The deep terrestrial virosphere.</title>
        <authorList>
            <person name="Holmfeldt K."/>
            <person name="Nilsson E."/>
            <person name="Simone D."/>
            <person name="Lopez-Fernandez M."/>
            <person name="Wu X."/>
            <person name="de Brujin I."/>
            <person name="Lundin D."/>
            <person name="Andersson A."/>
            <person name="Bertilsson S."/>
            <person name="Dopson M."/>
        </authorList>
    </citation>
    <scope>NUCLEOTIDE SEQUENCE</scope>
    <source>
        <strain evidence="2">MM415A05479</strain>
    </source>
</reference>
<gene>
    <name evidence="2" type="ORF">MM415A05479_0008</name>
</gene>
<accession>A0A6M3JII5</accession>